<evidence type="ECO:0000313" key="1">
    <source>
        <dbReference type="EMBL" id="CAI55574.1"/>
    </source>
</evidence>
<dbReference type="Proteomes" id="UP000002707">
    <property type="component" value="Chromosome"/>
</dbReference>
<reference evidence="2" key="1">
    <citation type="journal article" date="2005" name="Nat. Biotechnol.">
        <title>The complete genome sequence of the meat-borne lactic acid bacterium Lactobacillus sakei 23K.</title>
        <authorList>
            <person name="Chaillou S."/>
            <person name="Champomier-Verges M.-C."/>
            <person name="Cornet M."/>
            <person name="Crutz-Le Coq A.-M."/>
            <person name="Dudez A.-M."/>
            <person name="Martin V."/>
            <person name="Beaufils S."/>
            <person name="Darbon-Rongere E."/>
            <person name="Bossy R."/>
            <person name="Loux V."/>
            <person name="Zagorec M."/>
        </authorList>
    </citation>
    <scope>NUCLEOTIDE SEQUENCE [LARGE SCALE GENOMIC DNA]</scope>
    <source>
        <strain evidence="2">23K</strain>
    </source>
</reference>
<evidence type="ECO:0000313" key="2">
    <source>
        <dbReference type="Proteomes" id="UP000002707"/>
    </source>
</evidence>
<proteinExistence type="predicted"/>
<sequence>MTVSHRLTFGVNRKEAHV</sequence>
<dbReference type="EMBL" id="CR936503">
    <property type="protein sequence ID" value="CAI55574.1"/>
    <property type="molecule type" value="Genomic_DNA"/>
</dbReference>
<protein>
    <submittedName>
        <fullName evidence="1">Hypothetical small peptide</fullName>
    </submittedName>
</protein>
<name>Q38W59_LATSS</name>
<gene>
    <name evidence="1" type="ordered locus">LCA_1270</name>
</gene>
<dbReference type="KEGG" id="lsa:LCA_1270"/>
<dbReference type="STRING" id="314315.LCA_1270"/>
<keyword evidence="2" id="KW-1185">Reference proteome</keyword>
<dbReference type="HOGENOM" id="CLU_3430854_0_0_9"/>
<dbReference type="AlphaFoldDB" id="Q38W59"/>
<accession>Q38W59</accession>
<organism evidence="1 2">
    <name type="scientific">Latilactobacillus sakei subsp. sakei (strain 23K)</name>
    <name type="common">Lactobacillus sakei subsp. sakei</name>
    <dbReference type="NCBI Taxonomy" id="314315"/>
    <lineage>
        <taxon>Bacteria</taxon>
        <taxon>Bacillati</taxon>
        <taxon>Bacillota</taxon>
        <taxon>Bacilli</taxon>
        <taxon>Lactobacillales</taxon>
        <taxon>Lactobacillaceae</taxon>
        <taxon>Latilactobacillus</taxon>
    </lineage>
</organism>